<dbReference type="Gene3D" id="3.40.50.1820">
    <property type="entry name" value="alpha/beta hydrolase"/>
    <property type="match status" value="1"/>
</dbReference>
<reference evidence="9" key="1">
    <citation type="submission" date="2019-03" db="EMBL/GenBank/DDBJ databases">
        <title>Single cell metagenomics reveals metabolic interactions within the superorganism composed of flagellate Streblomastix strix and complex community of Bacteroidetes bacteria on its surface.</title>
        <authorList>
            <person name="Treitli S.C."/>
            <person name="Kolisko M."/>
            <person name="Husnik F."/>
            <person name="Keeling P."/>
            <person name="Hampl V."/>
        </authorList>
    </citation>
    <scope>NUCLEOTIDE SEQUENCE</scope>
    <source>
        <strain evidence="9">STM</strain>
    </source>
</reference>
<dbReference type="EC" id="3.4.21.26" evidence="3"/>
<evidence type="ECO:0000256" key="5">
    <source>
        <dbReference type="ARBA" id="ARBA00022801"/>
    </source>
</evidence>
<dbReference type="PRINTS" id="PR00862">
    <property type="entry name" value="PROLIGOPTASE"/>
</dbReference>
<keyword evidence="6" id="KW-0720">Serine protease</keyword>
<proteinExistence type="inferred from homology"/>
<dbReference type="InterPro" id="IPR029058">
    <property type="entry name" value="AB_hydrolase_fold"/>
</dbReference>
<dbReference type="InterPro" id="IPR002470">
    <property type="entry name" value="Peptidase_S9A"/>
</dbReference>
<dbReference type="InterPro" id="IPR001375">
    <property type="entry name" value="Peptidase_S9_cat"/>
</dbReference>
<dbReference type="PANTHER" id="PTHR42881">
    <property type="entry name" value="PROLYL ENDOPEPTIDASE"/>
    <property type="match status" value="1"/>
</dbReference>
<dbReference type="Pfam" id="PF02897">
    <property type="entry name" value="Peptidase_S9_N"/>
    <property type="match status" value="1"/>
</dbReference>
<dbReference type="PROSITE" id="PS51257">
    <property type="entry name" value="PROKAR_LIPOPROTEIN"/>
    <property type="match status" value="1"/>
</dbReference>
<evidence type="ECO:0000256" key="6">
    <source>
        <dbReference type="ARBA" id="ARBA00022825"/>
    </source>
</evidence>
<dbReference type="SUPFAM" id="SSF50993">
    <property type="entry name" value="Peptidase/esterase 'gauge' domain"/>
    <property type="match status" value="1"/>
</dbReference>
<comment type="caution">
    <text evidence="9">The sequence shown here is derived from an EMBL/GenBank/DDBJ whole genome shotgun (WGS) entry which is preliminary data.</text>
</comment>
<comment type="catalytic activity">
    <reaction evidence="1">
        <text>Hydrolysis of Pro-|-Xaa &gt;&gt; Ala-|-Xaa in oligopeptides.</text>
        <dbReference type="EC" id="3.4.21.26"/>
    </reaction>
</comment>
<dbReference type="PANTHER" id="PTHR42881:SF2">
    <property type="entry name" value="PROLYL ENDOPEPTIDASE"/>
    <property type="match status" value="1"/>
</dbReference>
<accession>A0A5J4RQ61</accession>
<evidence type="ECO:0000259" key="8">
    <source>
        <dbReference type="Pfam" id="PF02897"/>
    </source>
</evidence>
<protein>
    <recommendedName>
        <fullName evidence="3">prolyl oligopeptidase</fullName>
        <ecNumber evidence="3">3.4.21.26</ecNumber>
    </recommendedName>
</protein>
<dbReference type="FunFam" id="3.40.50.1820:FF:000005">
    <property type="entry name" value="Prolyl endopeptidase"/>
    <property type="match status" value="1"/>
</dbReference>
<dbReference type="SUPFAM" id="SSF53474">
    <property type="entry name" value="alpha/beta-Hydrolases"/>
    <property type="match status" value="1"/>
</dbReference>
<dbReference type="InterPro" id="IPR023302">
    <property type="entry name" value="Pept_S9A_N"/>
</dbReference>
<feature type="domain" description="Peptidase S9A N-terminal" evidence="8">
    <location>
        <begin position="26"/>
        <end position="424"/>
    </location>
</feature>
<sequence length="700" mass="79407">MKQAILLLVTGMMTISCSPKKQLIYPQTDKTDIVDVYFDTEVPDPYRWLENDTSAAVAAWVEAQNQVTNNYLNKIPFRNALLGKLTELSNYEKIGAPFKKQNRYYFFKNDGLQNQSVLYVQETPDGEASVFLDPNKLSDDGTVALTSISFSNDGKYMAYIVSRNGSDWREIYVMDVASGDLLDDPIVWAKFTGAEWRGNGLYYSAYDIPEKGSKYSGMNENHKVYYHTLGQPQSSDKLVYQNANHPKRFYRAIVSEDERVLFISESGEGRGNALYMESLHGNEFVRLTDNLEIEHSPVEVVGDTVYIYTNERASRYKLMIADVNKPEFTHWKDMVPEREDAVLSDAEIIAGKLFLTYEKDASNRAYVYDLQGKELCEVRLPSLGSVTFSGEKDEKDCYFTFASYTTPGTIYKYDTETNNYSVYRVPKVKFNPDDFITEQIFFPSKDGTQIPMFLTYKKGMKKNGKNPVLLYGYGGFGISMNPGFSMARIPFLGKGGIYVEVNLRGGNEYGEEWHIAGTKMQKQNVFDDFIATAEYLIENKYTNNKKIAITGGSNGGLLVGACMIQRPDLFRVAVPRVGVMDMLRYHKFTIGWNWASDYGTSEDSKEMFEYLRSYSPLHNLKIGTNYPATLITTADHDDRVVPAHSFKFAATLQECNEGITPTLIRIDSKAGHGAGKPTRKLLEEYADIYSFVMYNLGMCF</sequence>
<evidence type="ECO:0000313" key="9">
    <source>
        <dbReference type="EMBL" id="KAA6335290.1"/>
    </source>
</evidence>
<dbReference type="Gene3D" id="2.130.10.120">
    <property type="entry name" value="Prolyl oligopeptidase, N-terminal domain"/>
    <property type="match status" value="1"/>
</dbReference>
<keyword evidence="5 9" id="KW-0378">Hydrolase</keyword>
<dbReference type="Pfam" id="PF00326">
    <property type="entry name" value="Peptidase_S9"/>
    <property type="match status" value="1"/>
</dbReference>
<evidence type="ECO:0000256" key="1">
    <source>
        <dbReference type="ARBA" id="ARBA00001070"/>
    </source>
</evidence>
<feature type="domain" description="Peptidase S9 prolyl oligopeptidase catalytic" evidence="7">
    <location>
        <begin position="484"/>
        <end position="697"/>
    </location>
</feature>
<organism evidence="9">
    <name type="scientific">termite gut metagenome</name>
    <dbReference type="NCBI Taxonomy" id="433724"/>
    <lineage>
        <taxon>unclassified sequences</taxon>
        <taxon>metagenomes</taxon>
        <taxon>organismal metagenomes</taxon>
    </lineage>
</organism>
<dbReference type="GO" id="GO:0004252">
    <property type="term" value="F:serine-type endopeptidase activity"/>
    <property type="evidence" value="ECO:0007669"/>
    <property type="project" value="UniProtKB-EC"/>
</dbReference>
<dbReference type="GO" id="GO:0005829">
    <property type="term" value="C:cytosol"/>
    <property type="evidence" value="ECO:0007669"/>
    <property type="project" value="TreeGrafter"/>
</dbReference>
<gene>
    <name evidence="9" type="ORF">EZS27_016467</name>
</gene>
<evidence type="ECO:0000256" key="4">
    <source>
        <dbReference type="ARBA" id="ARBA00022670"/>
    </source>
</evidence>
<name>A0A5J4RQ61_9ZZZZ</name>
<dbReference type="EMBL" id="SNRY01000909">
    <property type="protein sequence ID" value="KAA6335290.1"/>
    <property type="molecule type" value="Genomic_DNA"/>
</dbReference>
<keyword evidence="4" id="KW-0645">Protease</keyword>
<evidence type="ECO:0000256" key="2">
    <source>
        <dbReference type="ARBA" id="ARBA00005228"/>
    </source>
</evidence>
<dbReference type="AlphaFoldDB" id="A0A5J4RQ61"/>
<dbReference type="GO" id="GO:0070012">
    <property type="term" value="F:oligopeptidase activity"/>
    <property type="evidence" value="ECO:0007669"/>
    <property type="project" value="TreeGrafter"/>
</dbReference>
<comment type="similarity">
    <text evidence="2">Belongs to the peptidase S9A family.</text>
</comment>
<evidence type="ECO:0000259" key="7">
    <source>
        <dbReference type="Pfam" id="PF00326"/>
    </source>
</evidence>
<dbReference type="InterPro" id="IPR051167">
    <property type="entry name" value="Prolyl_oligopep/macrocyclase"/>
</dbReference>
<evidence type="ECO:0000256" key="3">
    <source>
        <dbReference type="ARBA" id="ARBA00011897"/>
    </source>
</evidence>
<dbReference type="GO" id="GO:0006508">
    <property type="term" value="P:proteolysis"/>
    <property type="evidence" value="ECO:0007669"/>
    <property type="project" value="UniProtKB-KW"/>
</dbReference>